<accession>A0A9E8ZA46</accession>
<evidence type="ECO:0000313" key="2">
    <source>
        <dbReference type="Proteomes" id="UP001163152"/>
    </source>
</evidence>
<protein>
    <submittedName>
        <fullName evidence="1">Uncharacterized protein</fullName>
    </submittedName>
</protein>
<sequence>MNRFKPCEQVVSLAGRSGRVQHPWVWNAIDLPGYCLVLFDGNRMPRWVRIDQLLPDPQASRDVSV</sequence>
<gene>
    <name evidence="1" type="ORF">OXH18_13480</name>
</gene>
<proteinExistence type="predicted"/>
<name>A0A9E8ZA46_9CYAN</name>
<organism evidence="1 2">
    <name type="scientific">Thermocoleostomius sinensis A174</name>
    <dbReference type="NCBI Taxonomy" id="2016057"/>
    <lineage>
        <taxon>Bacteria</taxon>
        <taxon>Bacillati</taxon>
        <taxon>Cyanobacteriota</taxon>
        <taxon>Cyanophyceae</taxon>
        <taxon>Oculatellales</taxon>
        <taxon>Oculatellaceae</taxon>
        <taxon>Thermocoleostomius</taxon>
    </lineage>
</organism>
<dbReference type="EMBL" id="CP113797">
    <property type="protein sequence ID" value="WAL58199.1"/>
    <property type="molecule type" value="Genomic_DNA"/>
</dbReference>
<reference evidence="1" key="1">
    <citation type="submission" date="2022-12" db="EMBL/GenBank/DDBJ databases">
        <title>Polyphasic identification of a Novel Hot-Spring Cyanobacterium Ocullathermofonsia sinensis gen nov. sp. nov. and Genomic Insights on its Adaptations to the Thermal Habitat.</title>
        <authorList>
            <person name="Daroch M."/>
            <person name="Tang J."/>
            <person name="Jiang Y."/>
        </authorList>
    </citation>
    <scope>NUCLEOTIDE SEQUENCE</scope>
    <source>
        <strain evidence="1">PKUAC-SCTA174</strain>
    </source>
</reference>
<dbReference type="AlphaFoldDB" id="A0A9E8ZA46"/>
<evidence type="ECO:0000313" key="1">
    <source>
        <dbReference type="EMBL" id="WAL58199.1"/>
    </source>
</evidence>
<dbReference type="KEGG" id="tsin:OXH18_13480"/>
<keyword evidence="2" id="KW-1185">Reference proteome</keyword>
<dbReference type="RefSeq" id="WP_268607601.1">
    <property type="nucleotide sequence ID" value="NZ_CP113797.1"/>
</dbReference>
<dbReference type="Proteomes" id="UP001163152">
    <property type="component" value="Chromosome"/>
</dbReference>